<gene>
    <name evidence="1" type="ORF">scyTo_0003414</name>
</gene>
<sequence length="169" mass="20439">FKKYPRETHRESGMTYAYTPRHKIVLDNIRRRDPLMKDYWVSPHKLDAADTTDRLSRSHYLRLPRYRNHLEFESLTYPSYFDYKQRMLVQYPMLKKTWRSNLGSVILDTFRRSRFGLQDYWSNPQRAYYIGSVSRDSRRHLLVLPGNTGISDVDSTIKPGYFHYRHKLV</sequence>
<name>A0A401PMK2_SCYTO</name>
<reference evidence="1 2" key="1">
    <citation type="journal article" date="2018" name="Nat. Ecol. Evol.">
        <title>Shark genomes provide insights into elasmobranch evolution and the origin of vertebrates.</title>
        <authorList>
            <person name="Hara Y"/>
            <person name="Yamaguchi K"/>
            <person name="Onimaru K"/>
            <person name="Kadota M"/>
            <person name="Koyanagi M"/>
            <person name="Keeley SD"/>
            <person name="Tatsumi K"/>
            <person name="Tanaka K"/>
            <person name="Motone F"/>
            <person name="Kageyama Y"/>
            <person name="Nozu R"/>
            <person name="Adachi N"/>
            <person name="Nishimura O"/>
            <person name="Nakagawa R"/>
            <person name="Tanegashima C"/>
            <person name="Kiyatake I"/>
            <person name="Matsumoto R"/>
            <person name="Murakumo K"/>
            <person name="Nishida K"/>
            <person name="Terakita A"/>
            <person name="Kuratani S"/>
            <person name="Sato K"/>
            <person name="Hyodo S Kuraku.S."/>
        </authorList>
    </citation>
    <scope>NUCLEOTIDE SEQUENCE [LARGE SCALE GENOMIC DNA]</scope>
</reference>
<dbReference type="EMBL" id="BFAA01000921">
    <property type="protein sequence ID" value="GCB74325.1"/>
    <property type="molecule type" value="Genomic_DNA"/>
</dbReference>
<protein>
    <submittedName>
        <fullName evidence="1">Uncharacterized protein</fullName>
    </submittedName>
</protein>
<dbReference type="OrthoDB" id="9940994at2759"/>
<dbReference type="Proteomes" id="UP000288216">
    <property type="component" value="Unassembled WGS sequence"/>
</dbReference>
<dbReference type="OMA" id="KDYWVSP"/>
<evidence type="ECO:0000313" key="2">
    <source>
        <dbReference type="Proteomes" id="UP000288216"/>
    </source>
</evidence>
<comment type="caution">
    <text evidence="1">The sequence shown here is derived from an EMBL/GenBank/DDBJ whole genome shotgun (WGS) entry which is preliminary data.</text>
</comment>
<dbReference type="AlphaFoldDB" id="A0A401PMK2"/>
<accession>A0A401PMK2</accession>
<organism evidence="1 2">
    <name type="scientific">Scyliorhinus torazame</name>
    <name type="common">Cloudy catshark</name>
    <name type="synonym">Catulus torazame</name>
    <dbReference type="NCBI Taxonomy" id="75743"/>
    <lineage>
        <taxon>Eukaryota</taxon>
        <taxon>Metazoa</taxon>
        <taxon>Chordata</taxon>
        <taxon>Craniata</taxon>
        <taxon>Vertebrata</taxon>
        <taxon>Chondrichthyes</taxon>
        <taxon>Elasmobranchii</taxon>
        <taxon>Galeomorphii</taxon>
        <taxon>Galeoidea</taxon>
        <taxon>Carcharhiniformes</taxon>
        <taxon>Scyliorhinidae</taxon>
        <taxon>Scyliorhinus</taxon>
    </lineage>
</organism>
<proteinExistence type="predicted"/>
<keyword evidence="2" id="KW-1185">Reference proteome</keyword>
<feature type="non-terminal residue" evidence="1">
    <location>
        <position position="1"/>
    </location>
</feature>
<evidence type="ECO:0000313" key="1">
    <source>
        <dbReference type="EMBL" id="GCB74325.1"/>
    </source>
</evidence>